<evidence type="ECO:0000256" key="1">
    <source>
        <dbReference type="ARBA" id="ARBA00010641"/>
    </source>
</evidence>
<keyword evidence="2" id="KW-0805">Transcription regulation</keyword>
<dbReference type="InterPro" id="IPR014284">
    <property type="entry name" value="RNA_pol_sigma-70_dom"/>
</dbReference>
<keyword evidence="5" id="KW-0804">Transcription</keyword>
<accession>A0A1G5S1W8</accession>
<sequence length="187" mass="21815">MRDEEIIELYFKRDERAIEETDYKYGDYCASIADKILKNELDVEECLDDTYLRVWNVIPPTRPEIFRIFIGKITRNLAFDRYEKFHAKKRGGGNIEEVLDELQECIPANHNVEQSILANELSSIINDFVKNLPEKEALIFVGRYFYTEDISAIGKRLGMTNNNVSVTLNRIRAKLQKRLLKEGYLAS</sequence>
<dbReference type="GO" id="GO:0016987">
    <property type="term" value="F:sigma factor activity"/>
    <property type="evidence" value="ECO:0007669"/>
    <property type="project" value="UniProtKB-KW"/>
</dbReference>
<keyword evidence="3" id="KW-0731">Sigma factor</keyword>
<name>A0A1G5S1W8_PSEXY</name>
<dbReference type="Pfam" id="PF07638">
    <property type="entry name" value="Sigma70_ECF"/>
    <property type="match status" value="1"/>
</dbReference>
<gene>
    <name evidence="7" type="ORF">SAMN02910350_02268</name>
</gene>
<dbReference type="GO" id="GO:0003677">
    <property type="term" value="F:DNA binding"/>
    <property type="evidence" value="ECO:0007669"/>
    <property type="project" value="UniProtKB-KW"/>
</dbReference>
<dbReference type="InterPro" id="IPR013324">
    <property type="entry name" value="RNA_pol_sigma_r3/r4-like"/>
</dbReference>
<comment type="similarity">
    <text evidence="1">Belongs to the sigma-70 factor family. ECF subfamily.</text>
</comment>
<dbReference type="InterPro" id="IPR053812">
    <property type="entry name" value="HTH_Sigma70_ECF-like"/>
</dbReference>
<dbReference type="PANTHER" id="PTHR43133:SF8">
    <property type="entry name" value="RNA POLYMERASE SIGMA FACTOR HI_1459-RELATED"/>
    <property type="match status" value="1"/>
</dbReference>
<dbReference type="Gene3D" id="1.10.1740.10">
    <property type="match status" value="1"/>
</dbReference>
<dbReference type="RefSeq" id="WP_090163519.1">
    <property type="nucleotide sequence ID" value="NZ_FMWK01000014.1"/>
</dbReference>
<organism evidence="7 8">
    <name type="scientific">Pseudobutyrivibrio xylanivorans</name>
    <dbReference type="NCBI Taxonomy" id="185007"/>
    <lineage>
        <taxon>Bacteria</taxon>
        <taxon>Bacillati</taxon>
        <taxon>Bacillota</taxon>
        <taxon>Clostridia</taxon>
        <taxon>Lachnospirales</taxon>
        <taxon>Lachnospiraceae</taxon>
        <taxon>Pseudobutyrivibrio</taxon>
    </lineage>
</organism>
<dbReference type="AlphaFoldDB" id="A0A1G5S1W8"/>
<reference evidence="7 8" key="1">
    <citation type="submission" date="2016-10" db="EMBL/GenBank/DDBJ databases">
        <authorList>
            <person name="de Groot N.N."/>
        </authorList>
    </citation>
    <scope>NUCLEOTIDE SEQUENCE [LARGE SCALE GENOMIC DNA]</scope>
    <source>
        <strain evidence="7 8">DSM 10317</strain>
    </source>
</reference>
<dbReference type="InterPro" id="IPR039425">
    <property type="entry name" value="RNA_pol_sigma-70-like"/>
</dbReference>
<evidence type="ECO:0000256" key="4">
    <source>
        <dbReference type="ARBA" id="ARBA00023125"/>
    </source>
</evidence>
<dbReference type="PANTHER" id="PTHR43133">
    <property type="entry name" value="RNA POLYMERASE ECF-TYPE SIGMA FACTO"/>
    <property type="match status" value="1"/>
</dbReference>
<evidence type="ECO:0000313" key="7">
    <source>
        <dbReference type="EMBL" id="SCZ80392.1"/>
    </source>
</evidence>
<feature type="domain" description="RNA polymerase sigma-70 ECF-like HTH" evidence="6">
    <location>
        <begin position="64"/>
        <end position="179"/>
    </location>
</feature>
<evidence type="ECO:0000313" key="8">
    <source>
        <dbReference type="Proteomes" id="UP000199428"/>
    </source>
</evidence>
<evidence type="ECO:0000259" key="6">
    <source>
        <dbReference type="Pfam" id="PF07638"/>
    </source>
</evidence>
<protein>
    <submittedName>
        <fullName evidence="7">RNA polymerase sigma-70 factor, ECF subfamily</fullName>
    </submittedName>
</protein>
<dbReference type="SUPFAM" id="SSF88659">
    <property type="entry name" value="Sigma3 and sigma4 domains of RNA polymerase sigma factors"/>
    <property type="match status" value="1"/>
</dbReference>
<evidence type="ECO:0000256" key="2">
    <source>
        <dbReference type="ARBA" id="ARBA00023015"/>
    </source>
</evidence>
<evidence type="ECO:0000256" key="3">
    <source>
        <dbReference type="ARBA" id="ARBA00023082"/>
    </source>
</evidence>
<dbReference type="NCBIfam" id="TIGR02937">
    <property type="entry name" value="sigma70-ECF"/>
    <property type="match status" value="1"/>
</dbReference>
<dbReference type="InterPro" id="IPR013325">
    <property type="entry name" value="RNA_pol_sigma_r2"/>
</dbReference>
<dbReference type="Gene3D" id="1.20.140.160">
    <property type="match status" value="1"/>
</dbReference>
<evidence type="ECO:0000256" key="5">
    <source>
        <dbReference type="ARBA" id="ARBA00023163"/>
    </source>
</evidence>
<dbReference type="GO" id="GO:0006352">
    <property type="term" value="P:DNA-templated transcription initiation"/>
    <property type="evidence" value="ECO:0007669"/>
    <property type="project" value="InterPro"/>
</dbReference>
<dbReference type="Proteomes" id="UP000199428">
    <property type="component" value="Unassembled WGS sequence"/>
</dbReference>
<proteinExistence type="inferred from homology"/>
<dbReference type="SUPFAM" id="SSF88946">
    <property type="entry name" value="Sigma2 domain of RNA polymerase sigma factors"/>
    <property type="match status" value="1"/>
</dbReference>
<keyword evidence="4" id="KW-0238">DNA-binding</keyword>
<dbReference type="EMBL" id="FMWK01000014">
    <property type="protein sequence ID" value="SCZ80392.1"/>
    <property type="molecule type" value="Genomic_DNA"/>
</dbReference>